<feature type="region of interest" description="Disordered" evidence="2">
    <location>
        <begin position="1"/>
        <end position="42"/>
    </location>
</feature>
<accession>A0AAX3LTT3</accession>
<reference evidence="4" key="1">
    <citation type="submission" date="2023-01" db="EMBL/GenBank/DDBJ databases">
        <title>Comparative genomic analysis of cold water coral derived Sulfitobacter faviae: insights into their metabolism and habitat adaptation.</title>
        <authorList>
            <person name="Guo Y."/>
            <person name="Lin S."/>
            <person name="Huang Z."/>
            <person name="Tang K."/>
            <person name="Wang X."/>
        </authorList>
    </citation>
    <scope>NUCLEOTIDE SEQUENCE</scope>
    <source>
        <strain evidence="4">SCSIO W_1865</strain>
        <plasmid evidence="4">unnamed1</plasmid>
    </source>
</reference>
<evidence type="ECO:0000313" key="4">
    <source>
        <dbReference type="EMBL" id="WCE72092.1"/>
    </source>
</evidence>
<dbReference type="Proteomes" id="UP001210770">
    <property type="component" value="Plasmid unnamed1"/>
</dbReference>
<evidence type="ECO:0000256" key="1">
    <source>
        <dbReference type="ARBA" id="ARBA00006295"/>
    </source>
</evidence>
<dbReference type="InterPro" id="IPR011111">
    <property type="entry name" value="Plasmid_RepB"/>
</dbReference>
<sequence length="318" mass="35396">MARKGIFSASLERTLSGGEDTQEAPSPTPSTTTAAPTSGSPTVRRFRETYDDLRNQTIQEIDVNLIGQSKYQDRFDVSAEIDTLVESIRESGQQVPVLLRAAAPGSGFEYEPVYGRRRIAACRILGIPVKAYIGELDDETLVVAQGLENAERLENSYIEKSAFITQLLDSGMKTGVIERALNIPKGEVSRMAKVIREIPSELINAIGPAHGIGRRQWNALAKITAHVETRRIKRTVESLPEEMDSRSRFNTVLQGLKRGSEQASSKLEKRSVAKGHVELSPSSKGISIRVKDKSDAAFIEWLQDQTEKLYWQWKSEHE</sequence>
<feature type="domain" description="ParB-like N-terminal" evidence="3">
    <location>
        <begin position="59"/>
        <end position="150"/>
    </location>
</feature>
<dbReference type="AlphaFoldDB" id="A0AAX3LTT3"/>
<dbReference type="EMBL" id="CP116424">
    <property type="protein sequence ID" value="WCE72092.1"/>
    <property type="molecule type" value="Genomic_DNA"/>
</dbReference>
<dbReference type="InterPro" id="IPR004437">
    <property type="entry name" value="ParB/RepB/Spo0J"/>
</dbReference>
<dbReference type="InterPro" id="IPR050336">
    <property type="entry name" value="Chromosome_partition/occlusion"/>
</dbReference>
<dbReference type="CDD" id="cd16405">
    <property type="entry name" value="RepB_like_N"/>
    <property type="match status" value="1"/>
</dbReference>
<dbReference type="InterPro" id="IPR036086">
    <property type="entry name" value="ParB/Sulfiredoxin_sf"/>
</dbReference>
<dbReference type="SMART" id="SM00470">
    <property type="entry name" value="ParB"/>
    <property type="match status" value="1"/>
</dbReference>
<feature type="compositionally biased region" description="Low complexity" evidence="2">
    <location>
        <begin position="29"/>
        <end position="42"/>
    </location>
</feature>
<dbReference type="PANTHER" id="PTHR33375:SF1">
    <property type="entry name" value="CHROMOSOME-PARTITIONING PROTEIN PARB-RELATED"/>
    <property type="match status" value="1"/>
</dbReference>
<dbReference type="Pfam" id="PF07506">
    <property type="entry name" value="RepB"/>
    <property type="match status" value="1"/>
</dbReference>
<dbReference type="InterPro" id="IPR003115">
    <property type="entry name" value="ParB_N"/>
</dbReference>
<dbReference type="SUPFAM" id="SSF110849">
    <property type="entry name" value="ParB/Sulfiredoxin"/>
    <property type="match status" value="1"/>
</dbReference>
<geneLocation type="plasmid" evidence="4 5">
    <name>unnamed1</name>
</geneLocation>
<dbReference type="GO" id="GO:0007059">
    <property type="term" value="P:chromosome segregation"/>
    <property type="evidence" value="ECO:0007669"/>
    <property type="project" value="TreeGrafter"/>
</dbReference>
<dbReference type="Gene3D" id="3.90.1530.30">
    <property type="match status" value="1"/>
</dbReference>
<dbReference type="GO" id="GO:0005694">
    <property type="term" value="C:chromosome"/>
    <property type="evidence" value="ECO:0007669"/>
    <property type="project" value="TreeGrafter"/>
</dbReference>
<evidence type="ECO:0000313" key="5">
    <source>
        <dbReference type="Proteomes" id="UP001210770"/>
    </source>
</evidence>
<evidence type="ECO:0000256" key="2">
    <source>
        <dbReference type="SAM" id="MobiDB-lite"/>
    </source>
</evidence>
<organism evidence="4 5">
    <name type="scientific">Sulfitobacter faviae</name>
    <dbReference type="NCBI Taxonomy" id="1775881"/>
    <lineage>
        <taxon>Bacteria</taxon>
        <taxon>Pseudomonadati</taxon>
        <taxon>Pseudomonadota</taxon>
        <taxon>Alphaproteobacteria</taxon>
        <taxon>Rhodobacterales</taxon>
        <taxon>Roseobacteraceae</taxon>
        <taxon>Sulfitobacter</taxon>
    </lineage>
</organism>
<name>A0AAX3LTT3_9RHOB</name>
<dbReference type="GO" id="GO:0003677">
    <property type="term" value="F:DNA binding"/>
    <property type="evidence" value="ECO:0007669"/>
    <property type="project" value="InterPro"/>
</dbReference>
<gene>
    <name evidence="4" type="primary">repB</name>
    <name evidence="4" type="ORF">PL336_16495</name>
</gene>
<dbReference type="Pfam" id="PF02195">
    <property type="entry name" value="ParB_N"/>
    <property type="match status" value="1"/>
</dbReference>
<dbReference type="PANTHER" id="PTHR33375">
    <property type="entry name" value="CHROMOSOME-PARTITIONING PROTEIN PARB-RELATED"/>
    <property type="match status" value="1"/>
</dbReference>
<dbReference type="InterPro" id="IPR037972">
    <property type="entry name" value="RepB_N"/>
</dbReference>
<keyword evidence="4" id="KW-0614">Plasmid</keyword>
<evidence type="ECO:0000259" key="3">
    <source>
        <dbReference type="SMART" id="SM00470"/>
    </source>
</evidence>
<protein>
    <submittedName>
        <fullName evidence="4">Plasmid partitioning protein RepB</fullName>
    </submittedName>
</protein>
<dbReference type="NCBIfam" id="TIGR03454">
    <property type="entry name" value="partition_RepB"/>
    <property type="match status" value="1"/>
</dbReference>
<dbReference type="NCBIfam" id="TIGR00180">
    <property type="entry name" value="parB_part"/>
    <property type="match status" value="1"/>
</dbReference>
<proteinExistence type="inferred from homology"/>
<comment type="similarity">
    <text evidence="1">Belongs to the ParB family.</text>
</comment>
<dbReference type="InterPro" id="IPR017819">
    <property type="entry name" value="Plasmid_partition_RepB"/>
</dbReference>
<dbReference type="RefSeq" id="WP_271690147.1">
    <property type="nucleotide sequence ID" value="NZ_CP116424.1"/>
</dbReference>
<dbReference type="Gene3D" id="1.10.10.2830">
    <property type="match status" value="1"/>
</dbReference>